<dbReference type="AlphaFoldDB" id="A0A6C0JT78"/>
<dbReference type="InterPro" id="IPR017441">
    <property type="entry name" value="Protein_kinase_ATP_BS"/>
</dbReference>
<dbReference type="InterPro" id="IPR008271">
    <property type="entry name" value="Ser/Thr_kinase_AS"/>
</dbReference>
<dbReference type="PANTHER" id="PTHR44167">
    <property type="entry name" value="OVARIAN-SPECIFIC SERINE/THREONINE-PROTEIN KINASE LOK-RELATED"/>
    <property type="match status" value="1"/>
</dbReference>
<protein>
    <recommendedName>
        <fullName evidence="3">Protein kinase domain-containing protein</fullName>
    </recommendedName>
</protein>
<feature type="domain" description="Protein kinase" evidence="3">
    <location>
        <begin position="13"/>
        <end position="336"/>
    </location>
</feature>
<dbReference type="Pfam" id="PF00069">
    <property type="entry name" value="Pkinase"/>
    <property type="match status" value="1"/>
</dbReference>
<reference evidence="4" key="1">
    <citation type="journal article" date="2020" name="Nature">
        <title>Giant virus diversity and host interactions through global metagenomics.</title>
        <authorList>
            <person name="Schulz F."/>
            <person name="Roux S."/>
            <person name="Paez-Espino D."/>
            <person name="Jungbluth S."/>
            <person name="Walsh D.A."/>
            <person name="Denef V.J."/>
            <person name="McMahon K.D."/>
            <person name="Konstantinidis K.T."/>
            <person name="Eloe-Fadrosh E.A."/>
            <person name="Kyrpides N.C."/>
            <person name="Woyke T."/>
        </authorList>
    </citation>
    <scope>NUCLEOTIDE SEQUENCE</scope>
    <source>
        <strain evidence="4">GVMAG-S-1062768-28</strain>
    </source>
</reference>
<keyword evidence="1" id="KW-0547">Nucleotide-binding</keyword>
<dbReference type="Gene3D" id="1.10.510.10">
    <property type="entry name" value="Transferase(Phosphotransferase) domain 1"/>
    <property type="match status" value="1"/>
</dbReference>
<dbReference type="PROSITE" id="PS00107">
    <property type="entry name" value="PROTEIN_KINASE_ATP"/>
    <property type="match status" value="1"/>
</dbReference>
<dbReference type="GO" id="GO:0005634">
    <property type="term" value="C:nucleus"/>
    <property type="evidence" value="ECO:0007669"/>
    <property type="project" value="TreeGrafter"/>
</dbReference>
<dbReference type="GO" id="GO:0005524">
    <property type="term" value="F:ATP binding"/>
    <property type="evidence" value="ECO:0007669"/>
    <property type="project" value="UniProtKB-KW"/>
</dbReference>
<dbReference type="PROSITE" id="PS00108">
    <property type="entry name" value="PROTEIN_KINASE_ST"/>
    <property type="match status" value="1"/>
</dbReference>
<evidence type="ECO:0000256" key="1">
    <source>
        <dbReference type="ARBA" id="ARBA00022741"/>
    </source>
</evidence>
<evidence type="ECO:0000313" key="4">
    <source>
        <dbReference type="EMBL" id="QHU08101.1"/>
    </source>
</evidence>
<dbReference type="EMBL" id="MN740694">
    <property type="protein sequence ID" value="QHU08101.1"/>
    <property type="molecule type" value="Genomic_DNA"/>
</dbReference>
<accession>A0A6C0JT78</accession>
<proteinExistence type="predicted"/>
<dbReference type="InterPro" id="IPR000719">
    <property type="entry name" value="Prot_kinase_dom"/>
</dbReference>
<dbReference type="GO" id="GO:0004674">
    <property type="term" value="F:protein serine/threonine kinase activity"/>
    <property type="evidence" value="ECO:0007669"/>
    <property type="project" value="TreeGrafter"/>
</dbReference>
<dbReference type="SMART" id="SM00220">
    <property type="entry name" value="S_TKc"/>
    <property type="match status" value="1"/>
</dbReference>
<sequence length="336" mass="38682">MSKRIEEHDGHFYKYEKVLGTGSHGTTWKALDITNNKTVAIKIFGNKKINSRERSIVIEDWEWERKMMMALLAQCEPHAVCVIDAYIEHGLPRLVMDFVNGKSVNALIFDNVQPGDRPNGFKLLKDLVQGINIIHSKGLVHEDIKAENIIYDNDMNLYRYIDFGLACLQGSKQSAYDPVTGMVNLAKVGFPCSTYGTKYISSPVLHKLTTRKRKPIVPWSLLQAHDYWSIGVEVLRWYTLEVNKSYYLNEYKKWAGKKPVESFIENAHLRGFFPLYYLLNPSFIEYQICKIGDSSLEDKKAKAVLFLLLDFDDYSRAANFPLVVDIINGKHDHFFI</sequence>
<dbReference type="SUPFAM" id="SSF56112">
    <property type="entry name" value="Protein kinase-like (PK-like)"/>
    <property type="match status" value="1"/>
</dbReference>
<dbReference type="PANTHER" id="PTHR44167:SF24">
    <property type="entry name" value="SERINE_THREONINE-PROTEIN KINASE CHK2"/>
    <property type="match status" value="1"/>
</dbReference>
<dbReference type="InterPro" id="IPR011009">
    <property type="entry name" value="Kinase-like_dom_sf"/>
</dbReference>
<dbReference type="GO" id="GO:0044773">
    <property type="term" value="P:mitotic DNA damage checkpoint signaling"/>
    <property type="evidence" value="ECO:0007669"/>
    <property type="project" value="TreeGrafter"/>
</dbReference>
<name>A0A6C0JT78_9ZZZZ</name>
<evidence type="ECO:0000259" key="3">
    <source>
        <dbReference type="PROSITE" id="PS50011"/>
    </source>
</evidence>
<organism evidence="4">
    <name type="scientific">viral metagenome</name>
    <dbReference type="NCBI Taxonomy" id="1070528"/>
    <lineage>
        <taxon>unclassified sequences</taxon>
        <taxon>metagenomes</taxon>
        <taxon>organismal metagenomes</taxon>
    </lineage>
</organism>
<evidence type="ECO:0000256" key="2">
    <source>
        <dbReference type="ARBA" id="ARBA00022840"/>
    </source>
</evidence>
<dbReference type="PROSITE" id="PS50011">
    <property type="entry name" value="PROTEIN_KINASE_DOM"/>
    <property type="match status" value="1"/>
</dbReference>
<keyword evidence="2" id="KW-0067">ATP-binding</keyword>